<evidence type="ECO:0000256" key="1">
    <source>
        <dbReference type="ARBA" id="ARBA00009183"/>
    </source>
</evidence>
<dbReference type="InterPro" id="IPR020946">
    <property type="entry name" value="Flavin_mOase-like"/>
</dbReference>
<dbReference type="AlphaFoldDB" id="A0A6J5YCP1"/>
<dbReference type="SUPFAM" id="SSF51905">
    <property type="entry name" value="FAD/NAD(P)-binding domain"/>
    <property type="match status" value="1"/>
</dbReference>
<keyword evidence="5" id="KW-0503">Monooxygenase</keyword>
<dbReference type="OrthoDB" id="66881at2759"/>
<dbReference type="InterPro" id="IPR050346">
    <property type="entry name" value="FMO-like"/>
</dbReference>
<protein>
    <recommendedName>
        <fullName evidence="5">Flavin-containing monooxygenase</fullName>
        <ecNumber evidence="5">1.-.-.-</ecNumber>
    </recommendedName>
</protein>
<dbReference type="PANTHER" id="PTHR23023">
    <property type="entry name" value="DIMETHYLANILINE MONOOXYGENASE"/>
    <property type="match status" value="1"/>
</dbReference>
<dbReference type="Gene3D" id="3.50.50.60">
    <property type="entry name" value="FAD/NAD(P)-binding domain"/>
    <property type="match status" value="1"/>
</dbReference>
<dbReference type="InterPro" id="IPR036188">
    <property type="entry name" value="FAD/NAD-bd_sf"/>
</dbReference>
<name>A0A6J5YCP1_PRUAR</name>
<keyword evidence="4 5" id="KW-0560">Oxidoreductase</keyword>
<dbReference type="GO" id="GO:0005506">
    <property type="term" value="F:iron ion binding"/>
    <property type="evidence" value="ECO:0007669"/>
    <property type="project" value="InterPro"/>
</dbReference>
<dbReference type="GO" id="GO:0050661">
    <property type="term" value="F:NADP binding"/>
    <property type="evidence" value="ECO:0007669"/>
    <property type="project" value="InterPro"/>
</dbReference>
<accession>A0A6J5YCP1</accession>
<dbReference type="Gene3D" id="1.10.630.10">
    <property type="entry name" value="Cytochrome P450"/>
    <property type="match status" value="1"/>
</dbReference>
<keyword evidence="3 5" id="KW-0274">FAD</keyword>
<proteinExistence type="inferred from homology"/>
<evidence type="ECO:0000313" key="7">
    <source>
        <dbReference type="Proteomes" id="UP000507245"/>
    </source>
</evidence>
<dbReference type="GO" id="GO:0050660">
    <property type="term" value="F:flavin adenine dinucleotide binding"/>
    <property type="evidence" value="ECO:0007669"/>
    <property type="project" value="InterPro"/>
</dbReference>
<evidence type="ECO:0000256" key="3">
    <source>
        <dbReference type="ARBA" id="ARBA00022827"/>
    </source>
</evidence>
<dbReference type="GO" id="GO:0020037">
    <property type="term" value="F:heme binding"/>
    <property type="evidence" value="ECO:0007669"/>
    <property type="project" value="InterPro"/>
</dbReference>
<evidence type="ECO:0000256" key="5">
    <source>
        <dbReference type="RuleBase" id="RU361177"/>
    </source>
</evidence>
<evidence type="ECO:0000313" key="6">
    <source>
        <dbReference type="EMBL" id="CAB4321308.1"/>
    </source>
</evidence>
<dbReference type="Proteomes" id="UP000507245">
    <property type="component" value="Unassembled WGS sequence"/>
</dbReference>
<evidence type="ECO:0000256" key="4">
    <source>
        <dbReference type="ARBA" id="ARBA00023002"/>
    </source>
</evidence>
<gene>
    <name evidence="6" type="ORF">ORAREDHAP_LOCUS50480</name>
</gene>
<dbReference type="Pfam" id="PF00743">
    <property type="entry name" value="FMO-like"/>
    <property type="match status" value="1"/>
</dbReference>
<comment type="cofactor">
    <cofactor evidence="5">
        <name>FAD</name>
        <dbReference type="ChEBI" id="CHEBI:57692"/>
    </cofactor>
</comment>
<keyword evidence="2 5" id="KW-0285">Flavoprotein</keyword>
<dbReference type="EC" id="1.-.-.-" evidence="5"/>
<dbReference type="InterPro" id="IPR036396">
    <property type="entry name" value="Cyt_P450_sf"/>
</dbReference>
<evidence type="ECO:0000256" key="2">
    <source>
        <dbReference type="ARBA" id="ARBA00022630"/>
    </source>
</evidence>
<organism evidence="6 7">
    <name type="scientific">Prunus armeniaca</name>
    <name type="common">Apricot</name>
    <name type="synonym">Armeniaca vulgaris</name>
    <dbReference type="NCBI Taxonomy" id="36596"/>
    <lineage>
        <taxon>Eukaryota</taxon>
        <taxon>Viridiplantae</taxon>
        <taxon>Streptophyta</taxon>
        <taxon>Embryophyta</taxon>
        <taxon>Tracheophyta</taxon>
        <taxon>Spermatophyta</taxon>
        <taxon>Magnoliopsida</taxon>
        <taxon>eudicotyledons</taxon>
        <taxon>Gunneridae</taxon>
        <taxon>Pentapetalae</taxon>
        <taxon>rosids</taxon>
        <taxon>fabids</taxon>
        <taxon>Rosales</taxon>
        <taxon>Rosaceae</taxon>
        <taxon>Amygdaloideae</taxon>
        <taxon>Amygdaleae</taxon>
        <taxon>Prunus</taxon>
    </lineage>
</organism>
<reference evidence="7" key="1">
    <citation type="journal article" date="2020" name="Genome Biol.">
        <title>Gamete binning: chromosome-level and haplotype-resolved genome assembly enabled by high-throughput single-cell sequencing of gamete genomes.</title>
        <authorList>
            <person name="Campoy J.A."/>
            <person name="Sun H."/>
            <person name="Goel M."/>
            <person name="Jiao W.-B."/>
            <person name="Folz-Donahue K."/>
            <person name="Wang N."/>
            <person name="Rubio M."/>
            <person name="Liu C."/>
            <person name="Kukat C."/>
            <person name="Ruiz D."/>
            <person name="Huettel B."/>
            <person name="Schneeberger K."/>
        </authorList>
    </citation>
    <scope>NUCLEOTIDE SEQUENCE [LARGE SCALE GENOMIC DNA]</scope>
    <source>
        <strain evidence="7">cv. Rojo Pasion</strain>
    </source>
</reference>
<comment type="similarity">
    <text evidence="1 5">Belongs to the FMO family.</text>
</comment>
<sequence length="183" mass="21211">MVAWGFQPIVFESASTIGGVRTKTIETTKLQTPREAYRFSDFPRPSSVTEDFLNQHQVLDYIQLYAHHFDLLKHIKFNTKVCGIEYEGSSEDEMQAWSLWGGSGEPFSSKGKWKVVVEDKQSLSTEWSLIYTKYGPIFRTSLADRQVVITADPEFNNYIFQQEGRMVELWYLDTFSKIFVHEG</sequence>
<keyword evidence="7" id="KW-1185">Reference proteome</keyword>
<dbReference type="EMBL" id="CAEKKB010000008">
    <property type="protein sequence ID" value="CAB4321308.1"/>
    <property type="molecule type" value="Genomic_DNA"/>
</dbReference>
<dbReference type="GO" id="GO:0004499">
    <property type="term" value="F:N,N-dimethylaniline monooxygenase activity"/>
    <property type="evidence" value="ECO:0007669"/>
    <property type="project" value="InterPro"/>
</dbReference>